<dbReference type="Proteomes" id="UP001460270">
    <property type="component" value="Unassembled WGS sequence"/>
</dbReference>
<evidence type="ECO:0000313" key="2">
    <source>
        <dbReference type="EMBL" id="KAK7877522.1"/>
    </source>
</evidence>
<feature type="coiled-coil region" evidence="1">
    <location>
        <begin position="415"/>
        <end position="446"/>
    </location>
</feature>
<dbReference type="Gene3D" id="1.10.287.1490">
    <property type="match status" value="1"/>
</dbReference>
<feature type="coiled-coil region" evidence="1">
    <location>
        <begin position="136"/>
        <end position="376"/>
    </location>
</feature>
<protein>
    <submittedName>
        <fullName evidence="2">Uncharacterized protein</fullName>
    </submittedName>
</protein>
<sequence length="619" mass="71219">MFRPERNSSPFSFMDMDMWDTNLTAQSSSWCGMATVSGSGYLSKVNTSSSGGAGSFRQTDPGLRKWQSLSHLAPNSDLRSGRGQSPFRQTGVMQWLQEAQERMDSHVDLLRTEHRPFSANLLDMKPRERPTFNTDLFKLKEALKVAESRAKQKEEECEQTIQKLQTATQSHKTLLSQTTELNQRLTETLQNLTEVQDQLREANNKISHSCLEKATLSTQILKLENTVRELSIKLKAAEHDKDDLTQENTDLQERVNCLEIQLETINKSIESLMLQNGLDHTETNDQEMIKLKQEVAALRQTNEDLTNELEEIEQTLKRSQAEVVELEKEKASKSQQIEDLETKYAELSSRSGQESFEELEEQIKQLRESSQFEKQRQHDHCLLLETAEKYRQIDAGRVQHIEELKVTVCHWTDKWQKAALTLQSAEAELEELRRKNKLELNACKQELELVKSRSQLEIKTAGCDEAGEDCTNVHSCELKESEKKEIQLEQKTKQEHTLWKKLDQHQSQMQRSDWLCLGVNAEKWVGINKQNTTKESGQHDRWSWHQGPGLMPVFEEEEPGDEEQEKRYNNPVVLRTKLTTVLGYTDVTDLKNPLPLVCPDGIFHVEVVDICSPDEAELD</sequence>
<organism evidence="2 3">
    <name type="scientific">Mugilogobius chulae</name>
    <name type="common">yellowstripe goby</name>
    <dbReference type="NCBI Taxonomy" id="88201"/>
    <lineage>
        <taxon>Eukaryota</taxon>
        <taxon>Metazoa</taxon>
        <taxon>Chordata</taxon>
        <taxon>Craniata</taxon>
        <taxon>Vertebrata</taxon>
        <taxon>Euteleostomi</taxon>
        <taxon>Actinopterygii</taxon>
        <taxon>Neopterygii</taxon>
        <taxon>Teleostei</taxon>
        <taxon>Neoteleostei</taxon>
        <taxon>Acanthomorphata</taxon>
        <taxon>Gobiaria</taxon>
        <taxon>Gobiiformes</taxon>
        <taxon>Gobioidei</taxon>
        <taxon>Gobiidae</taxon>
        <taxon>Gobionellinae</taxon>
        <taxon>Mugilogobius</taxon>
    </lineage>
</organism>
<comment type="caution">
    <text evidence="2">The sequence shown here is derived from an EMBL/GenBank/DDBJ whole genome shotgun (WGS) entry which is preliminary data.</text>
</comment>
<gene>
    <name evidence="2" type="ORF">WMY93_031768</name>
</gene>
<dbReference type="AlphaFoldDB" id="A0AAW0MCX1"/>
<keyword evidence="1" id="KW-0175">Coiled coil</keyword>
<evidence type="ECO:0000313" key="3">
    <source>
        <dbReference type="Proteomes" id="UP001460270"/>
    </source>
</evidence>
<evidence type="ECO:0000256" key="1">
    <source>
        <dbReference type="SAM" id="Coils"/>
    </source>
</evidence>
<accession>A0AAW0MCX1</accession>
<reference evidence="3" key="1">
    <citation type="submission" date="2024-04" db="EMBL/GenBank/DDBJ databases">
        <title>Salinicola lusitanus LLJ914,a marine bacterium isolated from the Okinawa Trough.</title>
        <authorList>
            <person name="Li J."/>
        </authorList>
    </citation>
    <scope>NUCLEOTIDE SEQUENCE [LARGE SCALE GENOMIC DNA]</scope>
</reference>
<dbReference type="EMBL" id="JBBPFD010000688">
    <property type="protein sequence ID" value="KAK7877522.1"/>
    <property type="molecule type" value="Genomic_DNA"/>
</dbReference>
<name>A0AAW0MCX1_9GOBI</name>
<keyword evidence="3" id="KW-1185">Reference proteome</keyword>
<proteinExistence type="predicted"/>